<dbReference type="OrthoDB" id="9797172at2"/>
<evidence type="ECO:0000259" key="2">
    <source>
        <dbReference type="PROSITE" id="PS50943"/>
    </source>
</evidence>
<geneLocation type="plasmid" evidence="3 4">
    <name>AZO_p2</name>
</geneLocation>
<dbReference type="SUPFAM" id="SSF47413">
    <property type="entry name" value="lambda repressor-like DNA-binding domains"/>
    <property type="match status" value="1"/>
</dbReference>
<feature type="domain" description="HTH cro/C1-type" evidence="2">
    <location>
        <begin position="32"/>
        <end position="86"/>
    </location>
</feature>
<accession>G7ZE15</accession>
<name>G7ZE15_AZOL4</name>
<dbReference type="GO" id="GO:0003700">
    <property type="term" value="F:DNA-binding transcription factor activity"/>
    <property type="evidence" value="ECO:0007669"/>
    <property type="project" value="TreeGrafter"/>
</dbReference>
<dbReference type="Gene3D" id="1.10.260.40">
    <property type="entry name" value="lambda repressor-like DNA-binding domains"/>
    <property type="match status" value="1"/>
</dbReference>
<dbReference type="GO" id="GO:0005829">
    <property type="term" value="C:cytosol"/>
    <property type="evidence" value="ECO:0007669"/>
    <property type="project" value="TreeGrafter"/>
</dbReference>
<reference evidence="4" key="1">
    <citation type="journal article" date="2011" name="PLoS Genet.">
        <title>Azospirillum genomes reveal transition of bacteria from aquatic to terrestrial environments.</title>
        <authorList>
            <person name="Wisniewski-Dye F."/>
            <person name="Borziak K."/>
            <person name="Khalsa-Moyers G."/>
            <person name="Alexandre G."/>
            <person name="Sukharnikov L.O."/>
            <person name="Wuichet K."/>
            <person name="Hurst G.B."/>
            <person name="McDonald W.H."/>
            <person name="Robertson J.S."/>
            <person name="Barbe V."/>
            <person name="Calteau A."/>
            <person name="Rouy Z."/>
            <person name="Mangenot S."/>
            <person name="Prigent-Combaret C."/>
            <person name="Normand P."/>
            <person name="Boyer M."/>
            <person name="Siguier P."/>
            <person name="Dessaux Y."/>
            <person name="Elmerich C."/>
            <person name="Condemine G."/>
            <person name="Krishnen G."/>
            <person name="Kennedy I."/>
            <person name="Paterson A.H."/>
            <person name="Gonzalez V."/>
            <person name="Mavingui P."/>
            <person name="Zhulin I.B."/>
        </authorList>
    </citation>
    <scope>NUCLEOTIDE SEQUENCE [LARGE SCALE GENOMIC DNA]</scope>
    <source>
        <strain evidence="4">4B</strain>
    </source>
</reference>
<proteinExistence type="predicted"/>
<dbReference type="InterPro" id="IPR050807">
    <property type="entry name" value="TransReg_Diox_bact_type"/>
</dbReference>
<dbReference type="PANTHER" id="PTHR46797">
    <property type="entry name" value="HTH-TYPE TRANSCRIPTIONAL REGULATOR"/>
    <property type="match status" value="1"/>
</dbReference>
<evidence type="ECO:0000313" key="3">
    <source>
        <dbReference type="EMBL" id="CBS89242.1"/>
    </source>
</evidence>
<dbReference type="PANTHER" id="PTHR46797:SF1">
    <property type="entry name" value="METHYLPHOSPHONATE SYNTHASE"/>
    <property type="match status" value="1"/>
</dbReference>
<dbReference type="SMART" id="SM00530">
    <property type="entry name" value="HTH_XRE"/>
    <property type="match status" value="1"/>
</dbReference>
<sequence length="151" mass="16457">MTTAPLVRARGRSRAKLPAGLDVIDAHIGLRVKLRRTLAGLSQSALAERVGVTFQQVQKYENGATSITAARLWQLANALDVPVSFFFDGLPGAGRNGELDPPPPEFDRRETLELVKCYYRLTHPAVRHRLFDLLKATVSALEAGDSPHTGG</sequence>
<dbReference type="InterPro" id="IPR001387">
    <property type="entry name" value="Cro/C1-type_HTH"/>
</dbReference>
<organism evidence="3 4">
    <name type="scientific">Azospirillum lipoferum (strain 4B)</name>
    <dbReference type="NCBI Taxonomy" id="862719"/>
    <lineage>
        <taxon>Bacteria</taxon>
        <taxon>Pseudomonadati</taxon>
        <taxon>Pseudomonadota</taxon>
        <taxon>Alphaproteobacteria</taxon>
        <taxon>Rhodospirillales</taxon>
        <taxon>Azospirillaceae</taxon>
        <taxon>Azospirillum</taxon>
    </lineage>
</organism>
<dbReference type="InterPro" id="IPR010982">
    <property type="entry name" value="Lambda_DNA-bd_dom_sf"/>
</dbReference>
<gene>
    <name evidence="3" type="ordered locus">AZOLI_p20046</name>
</gene>
<dbReference type="Proteomes" id="UP000005667">
    <property type="component" value="Plasmid AZO_p2"/>
</dbReference>
<dbReference type="AlphaFoldDB" id="G7ZE15"/>
<protein>
    <submittedName>
        <fullName evidence="3">Transcriptional regulator, HTH-XRE family</fullName>
    </submittedName>
</protein>
<dbReference type="CDD" id="cd00093">
    <property type="entry name" value="HTH_XRE"/>
    <property type="match status" value="1"/>
</dbReference>
<dbReference type="EMBL" id="FQ311870">
    <property type="protein sequence ID" value="CBS89242.1"/>
    <property type="molecule type" value="Genomic_DNA"/>
</dbReference>
<dbReference type="KEGG" id="ali:AZOLI_p20046"/>
<keyword evidence="3" id="KW-0614">Plasmid</keyword>
<dbReference type="GO" id="GO:0003677">
    <property type="term" value="F:DNA binding"/>
    <property type="evidence" value="ECO:0007669"/>
    <property type="project" value="UniProtKB-KW"/>
</dbReference>
<dbReference type="RefSeq" id="WP_014188685.1">
    <property type="nucleotide sequence ID" value="NC_016586.1"/>
</dbReference>
<keyword evidence="4" id="KW-1185">Reference proteome</keyword>
<evidence type="ECO:0000313" key="4">
    <source>
        <dbReference type="Proteomes" id="UP000005667"/>
    </source>
</evidence>
<keyword evidence="1" id="KW-0238">DNA-binding</keyword>
<dbReference type="PROSITE" id="PS50943">
    <property type="entry name" value="HTH_CROC1"/>
    <property type="match status" value="1"/>
</dbReference>
<dbReference type="HOGENOM" id="CLU_066192_26_0_5"/>
<dbReference type="Pfam" id="PF01381">
    <property type="entry name" value="HTH_3"/>
    <property type="match status" value="1"/>
</dbReference>
<evidence type="ECO:0000256" key="1">
    <source>
        <dbReference type="ARBA" id="ARBA00023125"/>
    </source>
</evidence>